<proteinExistence type="predicted"/>
<sequence length="264" mass="27401">MTIVLILLCVVVAVLAVLVVGLLRAYATVLQRLHQLDGGSAPVAANTPPPFRTVDTVPAPPAGAGRDDAEWPVGHDVSGVGLDGEILSVRVLGVPRDTVLLFLSSGCAGCAVFFADLAARTVALPPSARLLVVAHDAHEESVSLLRELCPPGVDLVLSTRAWEDYAVPGSPYVMVVDGRRGRVVGEGSGSSLRQVATLIRQAVGDGAAGLDLPRMPGKPRADVERESDVDDALLAAGITPGHPSLYGAPPQAEHLHLHDISGSR</sequence>
<keyword evidence="3" id="KW-1185">Reference proteome</keyword>
<gene>
    <name evidence="2" type="ORF">JL107_12420</name>
</gene>
<dbReference type="RefSeq" id="WP_205257373.1">
    <property type="nucleotide sequence ID" value="NZ_BAAAPV010000001.1"/>
</dbReference>
<feature type="region of interest" description="Disordered" evidence="1">
    <location>
        <begin position="46"/>
        <end position="68"/>
    </location>
</feature>
<dbReference type="EMBL" id="JAERWL010000010">
    <property type="protein sequence ID" value="MBM9477249.1"/>
    <property type="molecule type" value="Genomic_DNA"/>
</dbReference>
<evidence type="ECO:0000313" key="2">
    <source>
        <dbReference type="EMBL" id="MBM9477249.1"/>
    </source>
</evidence>
<reference evidence="2" key="1">
    <citation type="submission" date="2021-01" db="EMBL/GenBank/DDBJ databases">
        <title>KCTC 19127 draft genome.</title>
        <authorList>
            <person name="An D."/>
        </authorList>
    </citation>
    <scope>NUCLEOTIDE SEQUENCE</scope>
    <source>
        <strain evidence="2">KCTC 19127</strain>
    </source>
</reference>
<protein>
    <recommendedName>
        <fullName evidence="4">Thioredoxin domain-containing protein</fullName>
    </recommendedName>
</protein>
<evidence type="ECO:0000313" key="3">
    <source>
        <dbReference type="Proteomes" id="UP000663801"/>
    </source>
</evidence>
<evidence type="ECO:0008006" key="4">
    <source>
        <dbReference type="Google" id="ProtNLM"/>
    </source>
</evidence>
<dbReference type="AlphaFoldDB" id="A0A938YL96"/>
<evidence type="ECO:0000256" key="1">
    <source>
        <dbReference type="SAM" id="MobiDB-lite"/>
    </source>
</evidence>
<organism evidence="2 3">
    <name type="scientific">Nakamurella flavida</name>
    <dbReference type="NCBI Taxonomy" id="363630"/>
    <lineage>
        <taxon>Bacteria</taxon>
        <taxon>Bacillati</taxon>
        <taxon>Actinomycetota</taxon>
        <taxon>Actinomycetes</taxon>
        <taxon>Nakamurellales</taxon>
        <taxon>Nakamurellaceae</taxon>
        <taxon>Nakamurella</taxon>
    </lineage>
</organism>
<comment type="caution">
    <text evidence="2">The sequence shown here is derived from an EMBL/GenBank/DDBJ whole genome shotgun (WGS) entry which is preliminary data.</text>
</comment>
<dbReference type="Proteomes" id="UP000663801">
    <property type="component" value="Unassembled WGS sequence"/>
</dbReference>
<name>A0A938YL96_9ACTN</name>
<accession>A0A938YL96</accession>